<keyword evidence="5 6" id="KW-0238">DNA-binding</keyword>
<dbReference type="InterPro" id="IPR029494">
    <property type="entry name" value="DarT"/>
</dbReference>
<dbReference type="eggNOG" id="COG4948">
    <property type="taxonomic scope" value="Bacteria"/>
</dbReference>
<dbReference type="AlphaFoldDB" id="E0UER2"/>
<evidence type="ECO:0000256" key="1">
    <source>
        <dbReference type="ARBA" id="ARBA00022649"/>
    </source>
</evidence>
<comment type="similarity">
    <text evidence="6">Belongs to the DarT ADP-ribosyltransferase family.</text>
</comment>
<dbReference type="RefSeq" id="WP_013324670.1">
    <property type="nucleotide sequence ID" value="NC_014501.1"/>
</dbReference>
<feature type="active site" evidence="6">
    <location>
        <position position="163"/>
    </location>
</feature>
<keyword evidence="2 6" id="KW-0328">Glycosyltransferase</keyword>
<feature type="binding site" evidence="6">
    <location>
        <begin position="7"/>
        <end position="9"/>
    </location>
    <ligand>
        <name>NAD(+)</name>
        <dbReference type="ChEBI" id="CHEBI:57540"/>
    </ligand>
</feature>
<evidence type="ECO:0000256" key="2">
    <source>
        <dbReference type="ARBA" id="ARBA00022676"/>
    </source>
</evidence>
<dbReference type="KEGG" id="cyj:Cyan7822_4726"/>
<dbReference type="STRING" id="497965.Cyan7822_4726"/>
<gene>
    <name evidence="8" type="ordered locus">Cyan7822_4726</name>
</gene>
<dbReference type="Pfam" id="PF14487">
    <property type="entry name" value="DarT"/>
    <property type="match status" value="1"/>
</dbReference>
<dbReference type="GO" id="GO:0016757">
    <property type="term" value="F:glycosyltransferase activity"/>
    <property type="evidence" value="ECO:0007669"/>
    <property type="project" value="UniProtKB-UniRule"/>
</dbReference>
<evidence type="ECO:0000256" key="4">
    <source>
        <dbReference type="ARBA" id="ARBA00022695"/>
    </source>
</evidence>
<protein>
    <recommendedName>
        <fullName evidence="7">DarT domain-containing protein</fullName>
    </recommendedName>
</protein>
<evidence type="ECO:0000313" key="8">
    <source>
        <dbReference type="EMBL" id="ADN16630.1"/>
    </source>
</evidence>
<feature type="binding site" evidence="6">
    <location>
        <position position="48"/>
    </location>
    <ligand>
        <name>NAD(+)</name>
        <dbReference type="ChEBI" id="CHEBI:57540"/>
    </ligand>
</feature>
<evidence type="ECO:0000256" key="5">
    <source>
        <dbReference type="ARBA" id="ARBA00023125"/>
    </source>
</evidence>
<accession>E0UER2</accession>
<keyword evidence="3 6" id="KW-0808">Transferase</keyword>
<dbReference type="HOGENOM" id="CLU_113641_0_0_3"/>
<evidence type="ECO:0000256" key="6">
    <source>
        <dbReference type="PROSITE-ProRule" id="PRU01362"/>
    </source>
</evidence>
<keyword evidence="4 6" id="KW-0548">Nucleotidyltransferase</keyword>
<evidence type="ECO:0000256" key="3">
    <source>
        <dbReference type="ARBA" id="ARBA00022679"/>
    </source>
</evidence>
<reference evidence="9" key="1">
    <citation type="journal article" date="2011" name="MBio">
        <title>Novel metabolic attributes of the genus Cyanothece, comprising a group of unicellular nitrogen-fixing Cyanobacteria.</title>
        <authorList>
            <person name="Bandyopadhyay A."/>
            <person name="Elvitigala T."/>
            <person name="Welsh E."/>
            <person name="Stockel J."/>
            <person name="Liberton M."/>
            <person name="Min H."/>
            <person name="Sherman L.A."/>
            <person name="Pakrasi H.B."/>
        </authorList>
    </citation>
    <scope>NUCLEOTIDE SEQUENCE [LARGE SCALE GENOMIC DNA]</scope>
    <source>
        <strain evidence="9">PCC 7822</strain>
    </source>
</reference>
<dbReference type="EMBL" id="CP002198">
    <property type="protein sequence ID" value="ADN16630.1"/>
    <property type="molecule type" value="Genomic_DNA"/>
</dbReference>
<proteinExistence type="inferred from homology"/>
<comment type="catalytic activity">
    <reaction evidence="6">
        <text>a thymidine in DNA + NAD(+) = an N-(ADP-alpha-D-ribosyl)-thymidine in DNA + nicotinamide + H(+)</text>
        <dbReference type="Rhea" id="RHEA:71651"/>
        <dbReference type="Rhea" id="RHEA-COMP:13556"/>
        <dbReference type="Rhea" id="RHEA-COMP:18051"/>
        <dbReference type="ChEBI" id="CHEBI:15378"/>
        <dbReference type="ChEBI" id="CHEBI:17154"/>
        <dbReference type="ChEBI" id="CHEBI:57540"/>
        <dbReference type="ChEBI" id="CHEBI:137386"/>
        <dbReference type="ChEBI" id="CHEBI:191199"/>
    </reaction>
</comment>
<keyword evidence="1 6" id="KW-1277">Toxin-antitoxin system</keyword>
<feature type="active site" description="Proton acceptor" evidence="6">
    <location>
        <position position="48"/>
    </location>
</feature>
<evidence type="ECO:0000313" key="9">
    <source>
        <dbReference type="Proteomes" id="UP000008206"/>
    </source>
</evidence>
<evidence type="ECO:0000259" key="7">
    <source>
        <dbReference type="PROSITE" id="PS52018"/>
    </source>
</evidence>
<dbReference type="GO" id="GO:0016779">
    <property type="term" value="F:nucleotidyltransferase activity"/>
    <property type="evidence" value="ECO:0007669"/>
    <property type="project" value="UniProtKB-UniRule"/>
</dbReference>
<name>E0UER2_GLOV7</name>
<comment type="caution">
    <text evidence="6">Lacks conserved residue(s) required for the propagation of feature annotation.</text>
</comment>
<sequence>MPPSIYHITHLNNLASILRAGGLIANSRLRQQQINYTDIAHEQIQDRRARKRLPCGAGGTLHDYVPFYFAPRSPMLYAIHTGNVRGYQDGQDSIIHLVTDIEAPFFEEENAFVFTDGHAIMDYSDFYDDLNALDFVIDWELMKSKYWFDTEDYPDRKWRRQAEFLVYERCPWDLITEIGVINSTIQLRVQNILKNFSDLTPVRVYPNWYY</sequence>
<keyword evidence="9" id="KW-1185">Reference proteome</keyword>
<dbReference type="GO" id="GO:0003677">
    <property type="term" value="F:DNA binding"/>
    <property type="evidence" value="ECO:0007669"/>
    <property type="project" value="UniProtKB-UniRule"/>
</dbReference>
<organism evidence="8 9">
    <name type="scientific">Gloeothece verrucosa (strain PCC 7822)</name>
    <name type="common">Cyanothece sp. (strain PCC 7822)</name>
    <dbReference type="NCBI Taxonomy" id="497965"/>
    <lineage>
        <taxon>Bacteria</taxon>
        <taxon>Bacillati</taxon>
        <taxon>Cyanobacteriota</taxon>
        <taxon>Cyanophyceae</taxon>
        <taxon>Oscillatoriophycideae</taxon>
        <taxon>Chroococcales</taxon>
        <taxon>Aphanothecaceae</taxon>
        <taxon>Gloeothece</taxon>
        <taxon>Gloeothece verrucosa</taxon>
    </lineage>
</organism>
<feature type="domain" description="DarT" evidence="7">
    <location>
        <begin position="3"/>
        <end position="210"/>
    </location>
</feature>
<dbReference type="OrthoDB" id="9780211at2"/>
<dbReference type="Proteomes" id="UP000008206">
    <property type="component" value="Chromosome"/>
</dbReference>
<dbReference type="PROSITE" id="PS52018">
    <property type="entry name" value="DART"/>
    <property type="match status" value="1"/>
</dbReference>